<dbReference type="SMART" id="SM00382">
    <property type="entry name" value="AAA"/>
    <property type="match status" value="1"/>
</dbReference>
<evidence type="ECO:0000313" key="5">
    <source>
        <dbReference type="Proteomes" id="UP000002964"/>
    </source>
</evidence>
<dbReference type="Proteomes" id="UP000002964">
    <property type="component" value="Unassembled WGS sequence"/>
</dbReference>
<accession>H8YVS9</accession>
<dbReference type="Gene3D" id="3.40.50.300">
    <property type="entry name" value="P-loop containing nucleotide triphosphate hydrolases"/>
    <property type="match status" value="1"/>
</dbReference>
<keyword evidence="1" id="KW-0547">Nucleotide-binding</keyword>
<dbReference type="eggNOG" id="COG3829">
    <property type="taxonomic scope" value="Bacteria"/>
</dbReference>
<gene>
    <name evidence="4" type="ORF">Thi970DRAFT_00160</name>
</gene>
<organism evidence="4 5">
    <name type="scientific">Thiorhodovibrio frisius</name>
    <dbReference type="NCBI Taxonomy" id="631362"/>
    <lineage>
        <taxon>Bacteria</taxon>
        <taxon>Pseudomonadati</taxon>
        <taxon>Pseudomonadota</taxon>
        <taxon>Gammaproteobacteria</taxon>
        <taxon>Chromatiales</taxon>
        <taxon>Chromatiaceae</taxon>
        <taxon>Thiorhodovibrio</taxon>
    </lineage>
</organism>
<evidence type="ECO:0000313" key="4">
    <source>
        <dbReference type="EMBL" id="EIC24019.1"/>
    </source>
</evidence>
<keyword evidence="5" id="KW-1185">Reference proteome</keyword>
<dbReference type="GO" id="GO:0006355">
    <property type="term" value="P:regulation of DNA-templated transcription"/>
    <property type="evidence" value="ECO:0007669"/>
    <property type="project" value="InterPro"/>
</dbReference>
<dbReference type="PANTHER" id="PTHR32071">
    <property type="entry name" value="TRANSCRIPTIONAL REGULATORY PROTEIN"/>
    <property type="match status" value="1"/>
</dbReference>
<dbReference type="STRING" id="631362.Thi970DRAFT_00160"/>
<dbReference type="Gene3D" id="1.10.8.60">
    <property type="match status" value="1"/>
</dbReference>
<dbReference type="OrthoDB" id="9804019at2"/>
<protein>
    <submittedName>
        <fullName evidence="4">Sigma-54 interacting regulator</fullName>
    </submittedName>
</protein>
<dbReference type="InterPro" id="IPR025662">
    <property type="entry name" value="Sigma_54_int_dom_ATP-bd_1"/>
</dbReference>
<sequence length="488" mass="55072">MARVRTTSHKKNAQVADAARLFPAVTDAAWDGLRDHVDELMTLAQRYRVGLILVTGNRTFAEFIQHYNRQPWNDAGFPRNFYVLWRKTPVVPAALLSWRDGLIDHAKSAPQRFRARFASIGQDPTTLQPRLEAQLTHWPGEPPAPEPEALRRGYYVHIDGKQLINRDPGWLTICPDSRLNDCFAQLDEARFDYAQLIGSEVDERRKRIQKQLAPLLQADRLAGEDATRLAEAIEKEFDLQANLAVLPRVLLLGDSGTGKTLVARYLARRSSAPAGESSSRPFVRVPLPDYSGETDRLEYDLYGYRAGTYTGASESGSFGYFLEHLGGTIFFDEIGDASPTAQTKLLAFLDDYRVRPRGWTGPALLCPMLIVAATNRPLADWADSDDPAQRQTAFRNDLFQRFNVVIHVPDLNARREELPYILDAMLQNEAFNPGLAIQAIGEQALQCLQEMDFEKKNFRLLERLVREACLQATGQGRDYLTKQDVLVQ</sequence>
<dbReference type="Pfam" id="PF00158">
    <property type="entry name" value="Sigma54_activat"/>
    <property type="match status" value="1"/>
</dbReference>
<name>H8YVS9_9GAMM</name>
<reference evidence="4 5" key="2">
    <citation type="submission" date="2011-11" db="EMBL/GenBank/DDBJ databases">
        <authorList>
            <consortium name="US DOE Joint Genome Institute"/>
            <person name="Lucas S."/>
            <person name="Han J."/>
            <person name="Lapidus A."/>
            <person name="Cheng J.-F."/>
            <person name="Goodwin L."/>
            <person name="Pitluck S."/>
            <person name="Peters L."/>
            <person name="Ovchinnikova G."/>
            <person name="Zhang X."/>
            <person name="Detter J.C."/>
            <person name="Han C."/>
            <person name="Tapia R."/>
            <person name="Land M."/>
            <person name="Hauser L."/>
            <person name="Kyrpides N."/>
            <person name="Ivanova N."/>
            <person name="Pagani I."/>
            <person name="Vogl K."/>
            <person name="Liu Z."/>
            <person name="Overmann J."/>
            <person name="Frigaard N.-U."/>
            <person name="Bryant D."/>
            <person name="Woyke T."/>
        </authorList>
    </citation>
    <scope>NUCLEOTIDE SEQUENCE [LARGE SCALE GENOMIC DNA]</scope>
    <source>
        <strain evidence="4 5">970</strain>
    </source>
</reference>
<keyword evidence="2" id="KW-0067">ATP-binding</keyword>
<dbReference type="GO" id="GO:0005524">
    <property type="term" value="F:ATP binding"/>
    <property type="evidence" value="ECO:0007669"/>
    <property type="project" value="UniProtKB-KW"/>
</dbReference>
<dbReference type="InterPro" id="IPR027417">
    <property type="entry name" value="P-loop_NTPase"/>
</dbReference>
<evidence type="ECO:0000256" key="2">
    <source>
        <dbReference type="ARBA" id="ARBA00022840"/>
    </source>
</evidence>
<feature type="domain" description="Sigma-54 factor interaction" evidence="3">
    <location>
        <begin position="249"/>
        <end position="470"/>
    </location>
</feature>
<dbReference type="InterPro" id="IPR002078">
    <property type="entry name" value="Sigma_54_int"/>
</dbReference>
<dbReference type="PROSITE" id="PS00675">
    <property type="entry name" value="SIGMA54_INTERACT_1"/>
    <property type="match status" value="1"/>
</dbReference>
<dbReference type="InterPro" id="IPR003593">
    <property type="entry name" value="AAA+_ATPase"/>
</dbReference>
<proteinExistence type="predicted"/>
<dbReference type="EMBL" id="JH603163">
    <property type="protein sequence ID" value="EIC24019.1"/>
    <property type="molecule type" value="Genomic_DNA"/>
</dbReference>
<dbReference type="CDD" id="cd00009">
    <property type="entry name" value="AAA"/>
    <property type="match status" value="1"/>
</dbReference>
<reference evidence="5" key="1">
    <citation type="submission" date="2011-06" db="EMBL/GenBank/DDBJ databases">
        <authorList>
            <consortium name="US DOE Joint Genome Institute (JGI-PGF)"/>
            <person name="Lucas S."/>
            <person name="Han J."/>
            <person name="Lapidus A."/>
            <person name="Cheng J.-F."/>
            <person name="Goodwin L."/>
            <person name="Pitluck S."/>
            <person name="Peters L."/>
            <person name="Land M.L."/>
            <person name="Hauser L."/>
            <person name="Vogl K."/>
            <person name="Liu Z."/>
            <person name="Overmann J."/>
            <person name="Frigaard N.-U."/>
            <person name="Bryant D.A."/>
            <person name="Woyke T.J."/>
        </authorList>
    </citation>
    <scope>NUCLEOTIDE SEQUENCE [LARGE SCALE GENOMIC DNA]</scope>
    <source>
        <strain evidence="5">970</strain>
    </source>
</reference>
<evidence type="ECO:0000259" key="3">
    <source>
        <dbReference type="PROSITE" id="PS50045"/>
    </source>
</evidence>
<dbReference type="PROSITE" id="PS50045">
    <property type="entry name" value="SIGMA54_INTERACT_4"/>
    <property type="match status" value="1"/>
</dbReference>
<evidence type="ECO:0000256" key="1">
    <source>
        <dbReference type="ARBA" id="ARBA00022741"/>
    </source>
</evidence>
<dbReference type="HOGENOM" id="CLU_558892_0_0_6"/>
<dbReference type="AlphaFoldDB" id="H8YVS9"/>
<dbReference type="SUPFAM" id="SSF52540">
    <property type="entry name" value="P-loop containing nucleoside triphosphate hydrolases"/>
    <property type="match status" value="1"/>
</dbReference>